<dbReference type="EMBL" id="JAFLVR010000020">
    <property type="protein sequence ID" value="MBO0452474.1"/>
    <property type="molecule type" value="Genomic_DNA"/>
</dbReference>
<protein>
    <submittedName>
        <fullName evidence="1">DUF2877 domain-containing protein</fullName>
    </submittedName>
</protein>
<keyword evidence="2" id="KW-1185">Reference proteome</keyword>
<accession>A0ABS3HHQ8</accession>
<comment type="caution">
    <text evidence="1">The sequence shown here is derived from an EMBL/GenBank/DDBJ whole genome shotgun (WGS) entry which is preliminary data.</text>
</comment>
<dbReference type="Pfam" id="PF11392">
    <property type="entry name" value="AllH"/>
    <property type="match status" value="1"/>
</dbReference>
<organism evidence="1 2">
    <name type="scientific">Candidatus Enterococcus murrayae</name>
    <dbReference type="NCBI Taxonomy" id="2815321"/>
    <lineage>
        <taxon>Bacteria</taxon>
        <taxon>Bacillati</taxon>
        <taxon>Bacillota</taxon>
        <taxon>Bacilli</taxon>
        <taxon>Lactobacillales</taxon>
        <taxon>Enterococcaceae</taxon>
        <taxon>Enterococcus</taxon>
    </lineage>
</organism>
<name>A0ABS3HHQ8_9ENTE</name>
<evidence type="ECO:0000313" key="2">
    <source>
        <dbReference type="Proteomes" id="UP000664495"/>
    </source>
</evidence>
<sequence>MLIEACCLDQEIYNRSFPKSWWRVHSKFGRSFNIQDETCQHLAVVSTEQSAIVPNGIYLKATDFEQLSAEINVDDCLIIQNQTLRFTNSQLLLSGKTYQTFQSRRTKKIDEAIWADYECCIRRLEKETGYQEGLNTVFTSEHRFVSAIDALCADQLSQQRQALHFLIGRGPGLTPSGDDMIIGHLAARLLLDKQNQKLQTYLRTKMTAVEDLTTDVSKHYLLCSLNQRFNQSVLNLQEALVDPNRQLQHAIHTVLKTGHTSGADFLAGFTRTLAYFNKIHGVNEKKIYGTK</sequence>
<dbReference type="Proteomes" id="UP000664495">
    <property type="component" value="Unassembled WGS sequence"/>
</dbReference>
<proteinExistence type="predicted"/>
<evidence type="ECO:0000313" key="1">
    <source>
        <dbReference type="EMBL" id="MBO0452474.1"/>
    </source>
</evidence>
<dbReference type="InterPro" id="IPR021530">
    <property type="entry name" value="AllH-like"/>
</dbReference>
<reference evidence="1 2" key="1">
    <citation type="submission" date="2021-03" db="EMBL/GenBank/DDBJ databases">
        <title>Enterococcal diversity collection.</title>
        <authorList>
            <person name="Gilmore M.S."/>
            <person name="Schwartzman J."/>
            <person name="Van Tyne D."/>
            <person name="Martin M."/>
            <person name="Earl A.M."/>
            <person name="Manson A.L."/>
            <person name="Straub T."/>
            <person name="Salamzade R."/>
            <person name="Saavedra J."/>
            <person name="Lebreton F."/>
            <person name="Prichula J."/>
            <person name="Schaufler K."/>
            <person name="Gaca A."/>
            <person name="Sgardioli B."/>
            <person name="Wagenaar J."/>
            <person name="Strong T."/>
        </authorList>
    </citation>
    <scope>NUCLEOTIDE SEQUENCE [LARGE SCALE GENOMIC DNA]</scope>
    <source>
        <strain evidence="1 2">MJM16</strain>
    </source>
</reference>
<dbReference type="RefSeq" id="WP_207108244.1">
    <property type="nucleotide sequence ID" value="NZ_JAFLVR010000020.1"/>
</dbReference>
<gene>
    <name evidence="1" type="ORF">JZO85_09345</name>
</gene>